<gene>
    <name evidence="1" type="ORF">Alo02nite_03790</name>
    <name evidence="2" type="ORF">BJ964_002779</name>
</gene>
<sequence length="538" mass="58397">MPEFVPLAERIVDALLESDPATASYAGDHRFDDRLPDHSGAGVSGRVAMLRDAGDALSGVDPDGLDPEDQVDHAILTARVERALFELAEIREHEWNPLDHNPGPLLHGLIARPFAPLGERLTSLAGRLGAIPDALATARAVLRDVPRVHAETAVGQFAGTAGLIRAEIPTLLAREPGLRSTVEPVAQAALAALGEFDGWLRARLESGNPGRDPRLGRHLWEARLWHTLDTELSAAEVLSRARENLDRVGEALREAAAELAGGPATDETVRRALGSIAERHPDNTTIVGLAKVTMGEATEFVRAHDIVSLVDDPCVIEEMPEFARGVAVAYCDPPGPLETADVPTFYCIAPAPADWPAERIASFYREYNDEMLRNLTVHEAMPGHFLQIAHSRRFRAATRVRSLGWSGPFVEGWAVYAEELMTGLGFGGLPVRLQQLKMQLRMSLNAIIDQLTHCEGLPESEAMELMTGRGFQEEGEAAGKWRRALLTSTQLSTYFVGYTEVAAIAAARPFGATPKAWHDAMLAHGSPPPRHLRALLGV</sequence>
<dbReference type="EMBL" id="BOMP01000005">
    <property type="protein sequence ID" value="GIE37481.1"/>
    <property type="molecule type" value="Genomic_DNA"/>
</dbReference>
<dbReference type="AlphaFoldDB" id="A0A7W7HDN6"/>
<evidence type="ECO:0000313" key="4">
    <source>
        <dbReference type="Proteomes" id="UP000631312"/>
    </source>
</evidence>
<evidence type="ECO:0000313" key="3">
    <source>
        <dbReference type="Proteomes" id="UP000590511"/>
    </source>
</evidence>
<dbReference type="RefSeq" id="WP_188121068.1">
    <property type="nucleotide sequence ID" value="NZ_BOMP01000005.1"/>
</dbReference>
<protein>
    <recommendedName>
        <fullName evidence="5">DUF885 domain-containing protein</fullName>
    </recommendedName>
</protein>
<dbReference type="Pfam" id="PF05960">
    <property type="entry name" value="DUF885"/>
    <property type="match status" value="1"/>
</dbReference>
<dbReference type="EMBL" id="JACHNC010000001">
    <property type="protein sequence ID" value="MBB4748618.1"/>
    <property type="molecule type" value="Genomic_DNA"/>
</dbReference>
<evidence type="ECO:0008006" key="5">
    <source>
        <dbReference type="Google" id="ProtNLM"/>
    </source>
</evidence>
<dbReference type="PANTHER" id="PTHR33361:SF15">
    <property type="entry name" value="DUF885 FAMILY LIPOPROTEIN"/>
    <property type="match status" value="1"/>
</dbReference>
<name>A0A7W7HDN6_9ACTN</name>
<accession>A0A7W7HDN6</accession>
<evidence type="ECO:0000313" key="2">
    <source>
        <dbReference type="EMBL" id="MBB4748618.1"/>
    </source>
</evidence>
<dbReference type="PANTHER" id="PTHR33361">
    <property type="entry name" value="GLR0591 PROTEIN"/>
    <property type="match status" value="1"/>
</dbReference>
<reference evidence="1 4" key="2">
    <citation type="submission" date="2021-01" db="EMBL/GenBank/DDBJ databases">
        <title>Whole genome shotgun sequence of Actinoplanes lobatus NBRC 12513.</title>
        <authorList>
            <person name="Komaki H."/>
            <person name="Tamura T."/>
        </authorList>
    </citation>
    <scope>NUCLEOTIDE SEQUENCE [LARGE SCALE GENOMIC DNA]</scope>
    <source>
        <strain evidence="1 4">NBRC 12513</strain>
    </source>
</reference>
<proteinExistence type="predicted"/>
<keyword evidence="4" id="KW-1185">Reference proteome</keyword>
<dbReference type="Proteomes" id="UP000631312">
    <property type="component" value="Unassembled WGS sequence"/>
</dbReference>
<dbReference type="Proteomes" id="UP000590511">
    <property type="component" value="Unassembled WGS sequence"/>
</dbReference>
<comment type="caution">
    <text evidence="2">The sequence shown here is derived from an EMBL/GenBank/DDBJ whole genome shotgun (WGS) entry which is preliminary data.</text>
</comment>
<dbReference type="InterPro" id="IPR010281">
    <property type="entry name" value="DUF885"/>
</dbReference>
<organism evidence="2 3">
    <name type="scientific">Actinoplanes lobatus</name>
    <dbReference type="NCBI Taxonomy" id="113568"/>
    <lineage>
        <taxon>Bacteria</taxon>
        <taxon>Bacillati</taxon>
        <taxon>Actinomycetota</taxon>
        <taxon>Actinomycetes</taxon>
        <taxon>Micromonosporales</taxon>
        <taxon>Micromonosporaceae</taxon>
        <taxon>Actinoplanes</taxon>
    </lineage>
</organism>
<reference evidence="2 3" key="1">
    <citation type="submission" date="2020-08" db="EMBL/GenBank/DDBJ databases">
        <title>Sequencing the genomes of 1000 actinobacteria strains.</title>
        <authorList>
            <person name="Klenk H.-P."/>
        </authorList>
    </citation>
    <scope>NUCLEOTIDE SEQUENCE [LARGE SCALE GENOMIC DNA]</scope>
    <source>
        <strain evidence="2 3">DSM 43150</strain>
    </source>
</reference>
<evidence type="ECO:0000313" key="1">
    <source>
        <dbReference type="EMBL" id="GIE37481.1"/>
    </source>
</evidence>